<dbReference type="EMBL" id="BDGG01000015">
    <property type="protein sequence ID" value="GAV07607.1"/>
    <property type="molecule type" value="Genomic_DNA"/>
</dbReference>
<dbReference type="InterPro" id="IPR003938">
    <property type="entry name" value="K_chnl_volt-dep_EAG/ELK/ERG"/>
</dbReference>
<dbReference type="PANTHER" id="PTHR45638:SF19">
    <property type="entry name" value="CYCLIC NUCLEOTIDE-BINDING DOMAIN-CONTAINING PROTEIN"/>
    <property type="match status" value="1"/>
</dbReference>
<reference evidence="11 12" key="1">
    <citation type="journal article" date="2016" name="Nat. Commun.">
        <title>Extremotolerant tardigrade genome and improved radiotolerance of human cultured cells by tardigrade-unique protein.</title>
        <authorList>
            <person name="Hashimoto T."/>
            <person name="Horikawa D.D."/>
            <person name="Saito Y."/>
            <person name="Kuwahara H."/>
            <person name="Kozuka-Hata H."/>
            <person name="Shin-I T."/>
            <person name="Minakuchi Y."/>
            <person name="Ohishi K."/>
            <person name="Motoyama A."/>
            <person name="Aizu T."/>
            <person name="Enomoto A."/>
            <person name="Kondo K."/>
            <person name="Tanaka S."/>
            <person name="Hara Y."/>
            <person name="Koshikawa S."/>
            <person name="Sagara H."/>
            <person name="Miura T."/>
            <person name="Yokobori S."/>
            <person name="Miyagawa K."/>
            <person name="Suzuki Y."/>
            <person name="Kubo T."/>
            <person name="Oyama M."/>
            <person name="Kohara Y."/>
            <person name="Fujiyama A."/>
            <person name="Arakawa K."/>
            <person name="Katayama T."/>
            <person name="Toyoda A."/>
            <person name="Kunieda T."/>
        </authorList>
    </citation>
    <scope>NUCLEOTIDE SEQUENCE [LARGE SCALE GENOMIC DNA]</scope>
    <source>
        <strain evidence="11 12">YOKOZUNA-1</strain>
    </source>
</reference>
<dbReference type="GO" id="GO:0005221">
    <property type="term" value="F:intracellularly cyclic nucleotide-activated monoatomic cation channel activity"/>
    <property type="evidence" value="ECO:0007669"/>
    <property type="project" value="InterPro"/>
</dbReference>
<dbReference type="InterPro" id="IPR050866">
    <property type="entry name" value="CNG_cation_channel"/>
</dbReference>
<feature type="transmembrane region" description="Helical" evidence="9">
    <location>
        <begin position="316"/>
        <end position="336"/>
    </location>
</feature>
<comment type="subcellular location">
    <subcellularLocation>
        <location evidence="1">Membrane</location>
        <topology evidence="1">Multi-pass membrane protein</topology>
    </subcellularLocation>
</comment>
<dbReference type="Gene3D" id="1.10.287.70">
    <property type="match status" value="2"/>
</dbReference>
<keyword evidence="12" id="KW-1185">Reference proteome</keyword>
<feature type="transmembrane region" description="Helical" evidence="9">
    <location>
        <begin position="1292"/>
        <end position="1311"/>
    </location>
</feature>
<dbReference type="InterPro" id="IPR000595">
    <property type="entry name" value="cNMP-bd_dom"/>
</dbReference>
<feature type="transmembrane region" description="Helical" evidence="9">
    <location>
        <begin position="380"/>
        <end position="397"/>
    </location>
</feature>
<dbReference type="PRINTS" id="PR01463">
    <property type="entry name" value="EAGCHANLFMLY"/>
</dbReference>
<keyword evidence="7" id="KW-1071">Ligand-gated ion channel</keyword>
<dbReference type="Proteomes" id="UP000186922">
    <property type="component" value="Unassembled WGS sequence"/>
</dbReference>
<evidence type="ECO:0000256" key="3">
    <source>
        <dbReference type="ARBA" id="ARBA00022692"/>
    </source>
</evidence>
<keyword evidence="5" id="KW-0406">Ion transport</keyword>
<dbReference type="STRING" id="947166.A0A1D1W219"/>
<evidence type="ECO:0000256" key="7">
    <source>
        <dbReference type="ARBA" id="ARBA00023286"/>
    </source>
</evidence>
<evidence type="ECO:0000256" key="4">
    <source>
        <dbReference type="ARBA" id="ARBA00022989"/>
    </source>
</evidence>
<proteinExistence type="predicted"/>
<feature type="transmembrane region" description="Helical" evidence="9">
    <location>
        <begin position="849"/>
        <end position="867"/>
    </location>
</feature>
<keyword evidence="2" id="KW-0813">Transport</keyword>
<dbReference type="InterPro" id="IPR018490">
    <property type="entry name" value="cNMP-bd_dom_sf"/>
</dbReference>
<dbReference type="GO" id="GO:0005249">
    <property type="term" value="F:voltage-gated potassium channel activity"/>
    <property type="evidence" value="ECO:0007669"/>
    <property type="project" value="InterPro"/>
</dbReference>
<feature type="transmembrane region" description="Helical" evidence="9">
    <location>
        <begin position="1323"/>
        <end position="1345"/>
    </location>
</feature>
<feature type="transmembrane region" description="Helical" evidence="9">
    <location>
        <begin position="192"/>
        <end position="214"/>
    </location>
</feature>
<evidence type="ECO:0000259" key="10">
    <source>
        <dbReference type="PROSITE" id="PS50042"/>
    </source>
</evidence>
<evidence type="ECO:0000256" key="2">
    <source>
        <dbReference type="ARBA" id="ARBA00022448"/>
    </source>
</evidence>
<dbReference type="SUPFAM" id="SSF81324">
    <property type="entry name" value="Voltage-gated potassium channels"/>
    <property type="match status" value="2"/>
</dbReference>
<gene>
    <name evidence="11" type="primary">RvY_17424</name>
    <name evidence="11" type="synonym">RvY_17424.1</name>
    <name evidence="11" type="ORF">RvY_17424-1</name>
</gene>
<dbReference type="PROSITE" id="PS50042">
    <property type="entry name" value="CNMP_BINDING_3"/>
    <property type="match status" value="2"/>
</dbReference>
<evidence type="ECO:0000313" key="11">
    <source>
        <dbReference type="EMBL" id="GAV07607.1"/>
    </source>
</evidence>
<dbReference type="PANTHER" id="PTHR45638">
    <property type="entry name" value="CYCLIC NUCLEOTIDE-GATED CATION CHANNEL SUBUNIT A"/>
    <property type="match status" value="1"/>
</dbReference>
<dbReference type="SMART" id="SM00100">
    <property type="entry name" value="cNMP"/>
    <property type="match status" value="2"/>
</dbReference>
<feature type="transmembrane region" description="Helical" evidence="9">
    <location>
        <begin position="153"/>
        <end position="172"/>
    </location>
</feature>
<organism evidence="11 12">
    <name type="scientific">Ramazzottius varieornatus</name>
    <name type="common">Water bear</name>
    <name type="synonym">Tardigrade</name>
    <dbReference type="NCBI Taxonomy" id="947166"/>
    <lineage>
        <taxon>Eukaryota</taxon>
        <taxon>Metazoa</taxon>
        <taxon>Ecdysozoa</taxon>
        <taxon>Tardigrada</taxon>
        <taxon>Eutardigrada</taxon>
        <taxon>Parachela</taxon>
        <taxon>Hypsibioidea</taxon>
        <taxon>Ramazzottiidae</taxon>
        <taxon>Ramazzottius</taxon>
    </lineage>
</organism>
<keyword evidence="3 9" id="KW-0812">Transmembrane</keyword>
<dbReference type="GO" id="GO:0016020">
    <property type="term" value="C:membrane"/>
    <property type="evidence" value="ECO:0007669"/>
    <property type="project" value="UniProtKB-SubCell"/>
</dbReference>
<feature type="domain" description="Cyclic nucleotide-binding" evidence="10">
    <location>
        <begin position="1116"/>
        <end position="1232"/>
    </location>
</feature>
<name>A0A1D1W219_RAMVA</name>
<keyword evidence="8" id="KW-0407">Ion channel</keyword>
<comment type="caution">
    <text evidence="11">The sequence shown here is derived from an EMBL/GenBank/DDBJ whole genome shotgun (WGS) entry which is preliminary data.</text>
</comment>
<dbReference type="OrthoDB" id="415460at2759"/>
<dbReference type="InterPro" id="IPR013099">
    <property type="entry name" value="K_chnl_dom"/>
</dbReference>
<dbReference type="InterPro" id="IPR005821">
    <property type="entry name" value="Ion_trans_dom"/>
</dbReference>
<dbReference type="GO" id="GO:0044877">
    <property type="term" value="F:protein-containing complex binding"/>
    <property type="evidence" value="ECO:0007669"/>
    <property type="project" value="TreeGrafter"/>
</dbReference>
<dbReference type="InterPro" id="IPR014710">
    <property type="entry name" value="RmlC-like_jellyroll"/>
</dbReference>
<keyword evidence="4 9" id="KW-1133">Transmembrane helix</keyword>
<evidence type="ECO:0000256" key="6">
    <source>
        <dbReference type="ARBA" id="ARBA00023136"/>
    </source>
</evidence>
<evidence type="ECO:0000313" key="12">
    <source>
        <dbReference type="Proteomes" id="UP000186922"/>
    </source>
</evidence>
<evidence type="ECO:0000256" key="8">
    <source>
        <dbReference type="ARBA" id="ARBA00023303"/>
    </source>
</evidence>
<dbReference type="Pfam" id="PF00520">
    <property type="entry name" value="Ion_trans"/>
    <property type="match status" value="1"/>
</dbReference>
<evidence type="ECO:0000256" key="5">
    <source>
        <dbReference type="ARBA" id="ARBA00023065"/>
    </source>
</evidence>
<feature type="domain" description="Cyclic nucleotide-binding" evidence="10">
    <location>
        <begin position="511"/>
        <end position="611"/>
    </location>
</feature>
<evidence type="ECO:0000256" key="9">
    <source>
        <dbReference type="SAM" id="Phobius"/>
    </source>
</evidence>
<dbReference type="CDD" id="cd00038">
    <property type="entry name" value="CAP_ED"/>
    <property type="match status" value="2"/>
</dbReference>
<feature type="transmembrane region" description="Helical" evidence="9">
    <location>
        <begin position="776"/>
        <end position="796"/>
    </location>
</feature>
<evidence type="ECO:0000256" key="1">
    <source>
        <dbReference type="ARBA" id="ARBA00004141"/>
    </source>
</evidence>
<feature type="transmembrane region" description="Helical" evidence="9">
    <location>
        <begin position="1013"/>
        <end position="1036"/>
    </location>
</feature>
<dbReference type="Pfam" id="PF07885">
    <property type="entry name" value="Ion_trans_2"/>
    <property type="match status" value="1"/>
</dbReference>
<dbReference type="Gene3D" id="1.10.287.630">
    <property type="entry name" value="Helix hairpin bin"/>
    <property type="match status" value="1"/>
</dbReference>
<accession>A0A1D1W219</accession>
<dbReference type="Pfam" id="PF00027">
    <property type="entry name" value="cNMP_binding"/>
    <property type="match status" value="2"/>
</dbReference>
<feature type="transmembrane region" description="Helical" evidence="9">
    <location>
        <begin position="409"/>
        <end position="432"/>
    </location>
</feature>
<dbReference type="Gene3D" id="2.60.120.10">
    <property type="entry name" value="Jelly Rolls"/>
    <property type="match status" value="2"/>
</dbReference>
<protein>
    <recommendedName>
        <fullName evidence="10">Cyclic nucleotide-binding domain-containing protein</fullName>
    </recommendedName>
</protein>
<keyword evidence="6 9" id="KW-0472">Membrane</keyword>
<sequence>MWTTACGRVRPEDVPRSEDLTNQIHQRAEERTGVVHQKVVEGLLAHTETHEAARQKKQQKELGERIEELKTEMGVNLRPLMTALNVDRPQETLKLSDSMELFKIRDPMDELVEYNMGSWKEKCASRYRRFRQRFWYDFSVDPEGLFYYFWERWLITMVLLTFFLNTYIGFFQSYDQLLGISVDGTGDVNAAAATQTTGILIIVFDYVLDVFFIIDYGLKFVKQIVTANGKITDHKTMALRYIKSWGCYTDLLAVFPIEIFAVKLTYSDNAQLENMLKMLGYLKVNRALRVLTLPQFFDYLSADLNNSIPSVRVAKFVVYIGMFTQICAVFLFLTGCDPSDCFYDPMLSWTAADPPGIQPVSTTSHSSDIKSSKSYRYTSSLYWAVTMMTTVGYGDIYPHNMLEQFVANIVMIIGTLMYGYCLAVLTATIANLDAPRVEFQGRLFALISYMEYNRLARAVQDRAIDSVALLWSVSQGEEIPGVKSMTADMPDHLMEDIQVDDLMHLIAGVPIFKNIEEQILKYLAPAIRRYLFPPGEFIIQTGDLISELFVIRRGFCSMFHPEDSTMCIAILHPGMYFGEIGFLFNKNEIASIKTITHCEVLTLPRSAFDEVAVNVEWLQHQVLRISQEKKYYEDLVSAAKNAKAYVRKRRQLSPIRMAETERKKMGFKEDLNSIHISRLGLYLYRFLKKDTIAMDSRFLHFWEYFRLASVVVQFVLIMVQCAFQIDSISYFVILYLFDLQAMADIYLKFHVQYTNDMHIVVTHPFMTARRYIRSNFWMDLFAVFPFEMLMCMVGGSASEVDGPGRSEIFHWIMYVRINRLLQIYRVPLAFQYMEKDIKVDPTSVFYYKYGTYWVIYIIFITCIPLVIQCPPLFCATTKQGCYFKPLDTNRSDLQLAMDMDYGSDSWEDPQHKTASADPFYASAFLSYISHQTDTLLKRSKRSSSSTIFVQTDDDGYVNLDVSEQCFSLSFLVFNNVANQPTLNKFVASFYWAVTTTTTTGFGDFFAFTQIEQIIFIFTMISGTMFYGYIIACVAAAQANSDARRSRFFERLLAVKNYLAHEHLPLILRKRVVRYYEYLWLRTQGIDPQTLIVGLPPSLTGELALQLYKKVIDQIAIFKNTPMGFKKMLATIIKPLYILQGEYVTRIGDTGTDLFFLYRGSVEVQYRSGEFGFEIRSGRILGEVAFLTEQKAQTSFRAKENCDLYCLTKKEFDLVLDHFPEVREKLMEEAIESMEREADYQRLFEERPRPETSKAKESMPTLLFKPEEGVPLRVKWNSARKHIFRSDVLFIRYFNKFTVTALRLVSVMLILYQPTFYRFLPVFYPLHYILEFIFIFDLIIRLRVGFLDKFGQSHRKFSWASQHKKMANKIY</sequence>
<dbReference type="SUPFAM" id="SSF51206">
    <property type="entry name" value="cAMP-binding domain-like"/>
    <property type="match status" value="2"/>
</dbReference>